<dbReference type="SUPFAM" id="SSF48726">
    <property type="entry name" value="Immunoglobulin"/>
    <property type="match status" value="1"/>
</dbReference>
<feature type="domain" description="Ig-like" evidence="8">
    <location>
        <begin position="114"/>
        <end position="230"/>
    </location>
</feature>
<dbReference type="Proteomes" id="UP000824540">
    <property type="component" value="Unassembled WGS sequence"/>
</dbReference>
<dbReference type="InterPro" id="IPR013106">
    <property type="entry name" value="Ig_V-set"/>
</dbReference>
<organism evidence="9 10">
    <name type="scientific">Albula glossodonta</name>
    <name type="common">roundjaw bonefish</name>
    <dbReference type="NCBI Taxonomy" id="121402"/>
    <lineage>
        <taxon>Eukaryota</taxon>
        <taxon>Metazoa</taxon>
        <taxon>Chordata</taxon>
        <taxon>Craniata</taxon>
        <taxon>Vertebrata</taxon>
        <taxon>Euteleostomi</taxon>
        <taxon>Actinopterygii</taxon>
        <taxon>Neopterygii</taxon>
        <taxon>Teleostei</taxon>
        <taxon>Albuliformes</taxon>
        <taxon>Albulidae</taxon>
        <taxon>Albula</taxon>
    </lineage>
</organism>
<accession>A0A8T2PJR0</accession>
<evidence type="ECO:0000313" key="10">
    <source>
        <dbReference type="Proteomes" id="UP000824540"/>
    </source>
</evidence>
<dbReference type="InterPro" id="IPR036179">
    <property type="entry name" value="Ig-like_dom_sf"/>
</dbReference>
<evidence type="ECO:0000256" key="7">
    <source>
        <dbReference type="SAM" id="MobiDB-lite"/>
    </source>
</evidence>
<sequence length="342" mass="38307">MCETLLSKIYAHVTCNFSMDCVLPCQFKPADVEAIQWYRQNALIHSFLNGSEMLDQQNERYRGRTSLFLGEFTQGNASLLLKHSDIHDRGRYKCHVRTALGDQESVVITKVEAPIRSLTLHMTGPGRYEEVMCSSQNIYPAPQLTFKLHNFSLTWTFTKANKTTVILIFDSLSHQTSNLWENQARVDPDQVLSGNGSLQLQNLDSSAQTGTYSCAFSASNIQHLVHNHISFTAAATDSNIEVACPFSEDYILPCTFEPCSNEVIYRKVKSSISVHSFNKQEDHLGDQEKQYSSRTSLFKAQISQGKASLQLKSAIIQGQGKSEDGLRGGRATQELTQRAKSH</sequence>
<dbReference type="PANTHER" id="PTHR24100">
    <property type="entry name" value="BUTYROPHILIN"/>
    <property type="match status" value="1"/>
</dbReference>
<evidence type="ECO:0000256" key="2">
    <source>
        <dbReference type="ARBA" id="ARBA00022729"/>
    </source>
</evidence>
<keyword evidence="5" id="KW-0325">Glycoprotein</keyword>
<proteinExistence type="predicted"/>
<dbReference type="GO" id="GO:0050852">
    <property type="term" value="P:T cell receptor signaling pathway"/>
    <property type="evidence" value="ECO:0007669"/>
    <property type="project" value="TreeGrafter"/>
</dbReference>
<dbReference type="InterPro" id="IPR050504">
    <property type="entry name" value="IgSF_BTN/MOG"/>
</dbReference>
<dbReference type="GO" id="GO:0001817">
    <property type="term" value="P:regulation of cytokine production"/>
    <property type="evidence" value="ECO:0007669"/>
    <property type="project" value="TreeGrafter"/>
</dbReference>
<reference evidence="9" key="1">
    <citation type="thesis" date="2021" institute="BYU ScholarsArchive" country="Provo, UT, USA">
        <title>Applications of and Algorithms for Genome Assembly and Genomic Analyses with an Emphasis on Marine Teleosts.</title>
        <authorList>
            <person name="Pickett B.D."/>
        </authorList>
    </citation>
    <scope>NUCLEOTIDE SEQUENCE</scope>
    <source>
        <strain evidence="9">HI-2016</strain>
    </source>
</reference>
<dbReference type="FunFam" id="2.60.40.10:FF:000142">
    <property type="entry name" value="V-set domain-containing T-cell activation inhibitor 1"/>
    <property type="match status" value="1"/>
</dbReference>
<dbReference type="GO" id="GO:0009897">
    <property type="term" value="C:external side of plasma membrane"/>
    <property type="evidence" value="ECO:0007669"/>
    <property type="project" value="TreeGrafter"/>
</dbReference>
<dbReference type="Gene3D" id="2.60.40.10">
    <property type="entry name" value="Immunoglobulins"/>
    <property type="match status" value="3"/>
</dbReference>
<keyword evidence="3" id="KW-0472">Membrane</keyword>
<dbReference type="PANTHER" id="PTHR24100:SF149">
    <property type="entry name" value="BG-LIKE ANTIGEN 1-RELATED"/>
    <property type="match status" value="1"/>
</dbReference>
<feature type="domain" description="Ig-like" evidence="8">
    <location>
        <begin position="1"/>
        <end position="109"/>
    </location>
</feature>
<dbReference type="Pfam" id="PF07686">
    <property type="entry name" value="V-set"/>
    <property type="match status" value="1"/>
</dbReference>
<keyword evidence="6" id="KW-0393">Immunoglobulin domain</keyword>
<dbReference type="GO" id="GO:1903037">
    <property type="term" value="P:regulation of leukocyte cell-cell adhesion"/>
    <property type="evidence" value="ECO:0007669"/>
    <property type="project" value="UniProtKB-ARBA"/>
</dbReference>
<protein>
    <recommendedName>
        <fullName evidence="8">Ig-like domain-containing protein</fullName>
    </recommendedName>
</protein>
<keyword evidence="4" id="KW-1015">Disulfide bond</keyword>
<keyword evidence="10" id="KW-1185">Reference proteome</keyword>
<dbReference type="AlphaFoldDB" id="A0A8T2PJR0"/>
<evidence type="ECO:0000256" key="5">
    <source>
        <dbReference type="ARBA" id="ARBA00023180"/>
    </source>
</evidence>
<feature type="region of interest" description="Disordered" evidence="7">
    <location>
        <begin position="319"/>
        <end position="342"/>
    </location>
</feature>
<evidence type="ECO:0000256" key="6">
    <source>
        <dbReference type="ARBA" id="ARBA00023319"/>
    </source>
</evidence>
<dbReference type="PROSITE" id="PS50835">
    <property type="entry name" value="IG_LIKE"/>
    <property type="match status" value="2"/>
</dbReference>
<dbReference type="OrthoDB" id="9983389at2759"/>
<name>A0A8T2PJR0_9TELE</name>
<comment type="subcellular location">
    <subcellularLocation>
        <location evidence="1">Membrane</location>
    </subcellularLocation>
</comment>
<dbReference type="InterPro" id="IPR007110">
    <property type="entry name" value="Ig-like_dom"/>
</dbReference>
<gene>
    <name evidence="9" type="ORF">JZ751_022661</name>
</gene>
<evidence type="ECO:0000256" key="4">
    <source>
        <dbReference type="ARBA" id="ARBA00023157"/>
    </source>
</evidence>
<dbReference type="InterPro" id="IPR013783">
    <property type="entry name" value="Ig-like_fold"/>
</dbReference>
<evidence type="ECO:0000256" key="1">
    <source>
        <dbReference type="ARBA" id="ARBA00004370"/>
    </source>
</evidence>
<comment type="caution">
    <text evidence="9">The sequence shown here is derived from an EMBL/GenBank/DDBJ whole genome shotgun (WGS) entry which is preliminary data.</text>
</comment>
<dbReference type="GO" id="GO:0005102">
    <property type="term" value="F:signaling receptor binding"/>
    <property type="evidence" value="ECO:0007669"/>
    <property type="project" value="TreeGrafter"/>
</dbReference>
<evidence type="ECO:0000259" key="8">
    <source>
        <dbReference type="PROSITE" id="PS50835"/>
    </source>
</evidence>
<dbReference type="GO" id="GO:0050863">
    <property type="term" value="P:regulation of T cell activation"/>
    <property type="evidence" value="ECO:0007669"/>
    <property type="project" value="UniProtKB-ARBA"/>
</dbReference>
<dbReference type="EMBL" id="JAFBMS010000006">
    <property type="protein sequence ID" value="KAG9351411.1"/>
    <property type="molecule type" value="Genomic_DNA"/>
</dbReference>
<evidence type="ECO:0000256" key="3">
    <source>
        <dbReference type="ARBA" id="ARBA00023136"/>
    </source>
</evidence>
<evidence type="ECO:0000313" key="9">
    <source>
        <dbReference type="EMBL" id="KAG9351411.1"/>
    </source>
</evidence>
<keyword evidence="2" id="KW-0732">Signal</keyword>
<feature type="compositionally biased region" description="Polar residues" evidence="7">
    <location>
        <begin position="333"/>
        <end position="342"/>
    </location>
</feature>